<sequence>MPKVFASPELGVDYLSGTKAGSLKEGAFDPTFGTNHKFYGFMDYFYVGNAHAQAGRTAGLIDIYLNTKIKTGTKSMVLFNLHQFNAPVDVYFSTTKLSSSFGQEADLIYNLNLYPGVNFKLGYSQLFSTKTLEAVKGTIHKGVNQWAWSMITFSPTFL</sequence>
<comment type="caution">
    <text evidence="1">The sequence shown here is derived from an EMBL/GenBank/DDBJ whole genome shotgun (WGS) entry which is preliminary data.</text>
</comment>
<evidence type="ECO:0000313" key="2">
    <source>
        <dbReference type="Proteomes" id="UP000014174"/>
    </source>
</evidence>
<dbReference type="Proteomes" id="UP000014174">
    <property type="component" value="Unassembled WGS sequence"/>
</dbReference>
<dbReference type="AlphaFoldDB" id="R9H2D1"/>
<reference evidence="1 2" key="1">
    <citation type="journal article" date="2013" name="Genome Announc.">
        <title>Draft Genome Sequence of Arcticibacter svalbardensis Strain MN12-7T, a Member of the Family Sphingobacteriaceae Isolated from an Arctic Soil Sample.</title>
        <authorList>
            <person name="Shivaji S."/>
            <person name="Ara S."/>
            <person name="Prasad S."/>
            <person name="Manasa B.P."/>
            <person name="Begum Z."/>
            <person name="Singh A."/>
            <person name="Kumar Pinnaka A."/>
        </authorList>
    </citation>
    <scope>NUCLEOTIDE SEQUENCE [LARGE SCALE GENOMIC DNA]</scope>
    <source>
        <strain evidence="1 2">MN12-7</strain>
    </source>
</reference>
<proteinExistence type="predicted"/>
<organism evidence="1 2">
    <name type="scientific">Arcticibacter svalbardensis MN12-7</name>
    <dbReference type="NCBI Taxonomy" id="1150600"/>
    <lineage>
        <taxon>Bacteria</taxon>
        <taxon>Pseudomonadati</taxon>
        <taxon>Bacteroidota</taxon>
        <taxon>Sphingobacteriia</taxon>
        <taxon>Sphingobacteriales</taxon>
        <taxon>Sphingobacteriaceae</taxon>
        <taxon>Arcticibacter</taxon>
    </lineage>
</organism>
<name>R9H2D1_9SPHI</name>
<gene>
    <name evidence="1" type="ORF">ADIARSV_1450</name>
</gene>
<protein>
    <recommendedName>
        <fullName evidence="3">Alginate export domain-containing protein</fullName>
    </recommendedName>
</protein>
<dbReference type="EMBL" id="AQPN01000052">
    <property type="protein sequence ID" value="EOR95379.1"/>
    <property type="molecule type" value="Genomic_DNA"/>
</dbReference>
<accession>R9H2D1</accession>
<dbReference type="eggNOG" id="COG3203">
    <property type="taxonomic scope" value="Bacteria"/>
</dbReference>
<keyword evidence="2" id="KW-1185">Reference proteome</keyword>
<evidence type="ECO:0000313" key="1">
    <source>
        <dbReference type="EMBL" id="EOR95379.1"/>
    </source>
</evidence>
<dbReference type="STRING" id="1150600.ADIARSV_1450"/>
<evidence type="ECO:0008006" key="3">
    <source>
        <dbReference type="Google" id="ProtNLM"/>
    </source>
</evidence>
<dbReference type="PATRIC" id="fig|1150600.3.peg.1424"/>